<dbReference type="InterPro" id="IPR036388">
    <property type="entry name" value="WH-like_DNA-bd_sf"/>
</dbReference>
<evidence type="ECO:0000256" key="5">
    <source>
        <dbReference type="ARBA" id="ARBA00022821"/>
    </source>
</evidence>
<dbReference type="Gene3D" id="3.80.10.10">
    <property type="entry name" value="Ribonuclease Inhibitor"/>
    <property type="match status" value="2"/>
</dbReference>
<dbReference type="OrthoDB" id="683524at2759"/>
<evidence type="ECO:0000259" key="9">
    <source>
        <dbReference type="Pfam" id="PF18052"/>
    </source>
</evidence>
<feature type="compositionally biased region" description="Polar residues" evidence="7">
    <location>
        <begin position="1037"/>
        <end position="1054"/>
    </location>
</feature>
<dbReference type="PANTHER" id="PTHR23155">
    <property type="entry name" value="DISEASE RESISTANCE PROTEIN RP"/>
    <property type="match status" value="1"/>
</dbReference>
<organism evidence="12 13">
    <name type="scientific">Miscanthus lutarioriparius</name>
    <dbReference type="NCBI Taxonomy" id="422564"/>
    <lineage>
        <taxon>Eukaryota</taxon>
        <taxon>Viridiplantae</taxon>
        <taxon>Streptophyta</taxon>
        <taxon>Embryophyta</taxon>
        <taxon>Tracheophyta</taxon>
        <taxon>Spermatophyta</taxon>
        <taxon>Magnoliopsida</taxon>
        <taxon>Liliopsida</taxon>
        <taxon>Poales</taxon>
        <taxon>Poaceae</taxon>
        <taxon>PACMAD clade</taxon>
        <taxon>Panicoideae</taxon>
        <taxon>Andropogonodae</taxon>
        <taxon>Andropogoneae</taxon>
        <taxon>Saccharinae</taxon>
        <taxon>Miscanthus</taxon>
    </lineage>
</organism>
<dbReference type="Pfam" id="PF23598">
    <property type="entry name" value="LRR_14"/>
    <property type="match status" value="1"/>
</dbReference>
<keyword evidence="2" id="KW-0433">Leucine-rich repeat</keyword>
<evidence type="ECO:0000256" key="4">
    <source>
        <dbReference type="ARBA" id="ARBA00022741"/>
    </source>
</evidence>
<dbReference type="PANTHER" id="PTHR23155:SF1198">
    <property type="entry name" value="DISEASE RESISTANCE PROTEIN RGA5"/>
    <property type="match status" value="1"/>
</dbReference>
<feature type="region of interest" description="Disordered" evidence="7">
    <location>
        <begin position="1037"/>
        <end position="1080"/>
    </location>
</feature>
<dbReference type="InterPro" id="IPR058922">
    <property type="entry name" value="WHD_DRP"/>
</dbReference>
<dbReference type="SUPFAM" id="SSF52058">
    <property type="entry name" value="L domain-like"/>
    <property type="match status" value="1"/>
</dbReference>
<evidence type="ECO:0000256" key="3">
    <source>
        <dbReference type="ARBA" id="ARBA00022737"/>
    </source>
</evidence>
<sequence>MVAQMMSSSLGAMGPLLSNLQTLMVSPEHQLPNPLMEEIELLKQDLETINTCLINLSRSESPNRMAMHWMNEVRDLSYDMQDYIDSMMHPNKMSDYQMNQNILSVVKKFRSLVKQASERHESYELWRWASNPSYSMASNGQDPVLTPNGKAKQLVGIGESTDKLIKLLNTDSNDAGAQGHLKVVSILGPAGVGKSTLAKEVYREIGARFECLAFVRVSRMPDTRRLLRSIISQVQCHQRPLYGRSVQDLIDNLREHLQQKRYFIVIDDLWERTSWNIVKSAFPEDTNCSRILITTGIEKVALECCKSIRVLSSQATESEIYSNNHVRAQVGIYKVEPLSTEDSTELFFNEVFGSNHEHSNSSKEYSDEIIKMCGGLPLSIIMVANIFASQPDNAELWHHVKKYLKTSLENNFSTENMMREIVILSYNNLSHHLKTCLLHLNMYPEGCTFMKADLVKQWWAEGFVSAIAGKDINEVAECYFDELVGRGLIQPNHVSFSDEVIFYTVHSTVFEIIRNKSIEENFITGVDYSETITKLSAKVRRLYLSFSNAKYATKPKDITLSTVRSLTFYGPVQCLPSISEFKLLRVLILEFLVDTKDIDLSGIYRLFQLRYVRITTDDDNIVYLPPSMKGLKYLETLEVYARVKSIPSDIVHLPKLLHLRLQGEIKPPASVVHMKSVRTLQSFDLSSNSEDNIRQLGEMMDLQDLHLTCSTETSDLLEKNLIALASSLGKHGQLKSLVLEPGALRTSICLDCSSRVSSPPVSLQRLELLPPLCIFSRLPEWIGQLRKLCILRIVVMELTRDDVNRISGLQELTVLSLYVIQPIAESIIFSRAEFPVLKHFKLRCGILRLEFQAETMPKLRSLNLAFNAHSGEQYGDMIAGIENLLDLQGIIVQIGTPPGAEESDRMAAESVFKGAISRHSKPPSFSIRRADLVEEEYVPFNNNNNTKPPSINIRRADPVEEEYVPPNNNNNKAFKSQTGRGWLKLKPSRSNQEEIPLFSSPPVCFSRPEMLNRLTTANVTSEVNEIHVAHDNELRATSDQVSLTDQPVATSTFPRRTPPVASEPSRGRGQSVSGTTEPLGGYFVAHRPTLSGGGCRRLAMADTSGNPADGYYSGRPLGLEYDLQQAQAVPAPPLEAAQPQPRQDVGDQVANHTHVHGVPGYYKGRLSNTNTAVAPLSATAAVAPPPPAPAVEPEMKLSWIDKW</sequence>
<dbReference type="GO" id="GO:0002758">
    <property type="term" value="P:innate immune response-activating signaling pathway"/>
    <property type="evidence" value="ECO:0007669"/>
    <property type="project" value="UniProtKB-ARBA"/>
</dbReference>
<accession>A0A811QEJ3</accession>
<feature type="domain" description="NB-ARC" evidence="8">
    <location>
        <begin position="179"/>
        <end position="303"/>
    </location>
</feature>
<keyword evidence="5" id="KW-0611">Plant defense</keyword>
<dbReference type="Gene3D" id="1.10.10.10">
    <property type="entry name" value="Winged helix-like DNA-binding domain superfamily/Winged helix DNA-binding domain"/>
    <property type="match status" value="1"/>
</dbReference>
<dbReference type="Gene3D" id="1.10.8.430">
    <property type="entry name" value="Helical domain of apoptotic protease-activating factors"/>
    <property type="match status" value="1"/>
</dbReference>
<dbReference type="FunFam" id="1.10.10.10:FF:000322">
    <property type="entry name" value="Probable disease resistance protein At1g63360"/>
    <property type="match status" value="1"/>
</dbReference>
<proteinExistence type="inferred from homology"/>
<dbReference type="InterPro" id="IPR032675">
    <property type="entry name" value="LRR_dom_sf"/>
</dbReference>
<evidence type="ECO:0000256" key="6">
    <source>
        <dbReference type="ARBA" id="ARBA00023054"/>
    </source>
</evidence>
<dbReference type="Pfam" id="PF23559">
    <property type="entry name" value="WHD_DRP"/>
    <property type="match status" value="1"/>
</dbReference>
<keyword evidence="13" id="KW-1185">Reference proteome</keyword>
<dbReference type="InterPro" id="IPR041118">
    <property type="entry name" value="Rx_N"/>
</dbReference>
<dbReference type="GO" id="GO:0042742">
    <property type="term" value="P:defense response to bacterium"/>
    <property type="evidence" value="ECO:0007669"/>
    <property type="project" value="UniProtKB-ARBA"/>
</dbReference>
<comment type="similarity">
    <text evidence="1">Belongs to the disease resistance NB-LRR family.</text>
</comment>
<evidence type="ECO:0000259" key="10">
    <source>
        <dbReference type="Pfam" id="PF23559"/>
    </source>
</evidence>
<reference evidence="12" key="1">
    <citation type="submission" date="2020-10" db="EMBL/GenBank/DDBJ databases">
        <authorList>
            <person name="Han B."/>
            <person name="Lu T."/>
            <person name="Zhao Q."/>
            <person name="Huang X."/>
            <person name="Zhao Y."/>
        </authorList>
    </citation>
    <scope>NUCLEOTIDE SEQUENCE</scope>
</reference>
<evidence type="ECO:0000313" key="13">
    <source>
        <dbReference type="Proteomes" id="UP000604825"/>
    </source>
</evidence>
<dbReference type="InterPro" id="IPR055414">
    <property type="entry name" value="LRR_R13L4/SHOC2-like"/>
</dbReference>
<evidence type="ECO:0000256" key="2">
    <source>
        <dbReference type="ARBA" id="ARBA00022614"/>
    </source>
</evidence>
<keyword evidence="6" id="KW-0175">Coiled coil</keyword>
<dbReference type="Pfam" id="PF00931">
    <property type="entry name" value="NB-ARC"/>
    <property type="match status" value="1"/>
</dbReference>
<keyword evidence="4" id="KW-0547">Nucleotide-binding</keyword>
<dbReference type="Gene3D" id="3.40.50.300">
    <property type="entry name" value="P-loop containing nucleotide triphosphate hydrolases"/>
    <property type="match status" value="1"/>
</dbReference>
<comment type="caution">
    <text evidence="12">The sequence shown here is derived from an EMBL/GenBank/DDBJ whole genome shotgun (WGS) entry which is preliminary data.</text>
</comment>
<feature type="domain" description="Disease resistance R13L4/SHOC-2-like LRR" evidence="11">
    <location>
        <begin position="563"/>
        <end position="924"/>
    </location>
</feature>
<evidence type="ECO:0000259" key="8">
    <source>
        <dbReference type="Pfam" id="PF00931"/>
    </source>
</evidence>
<dbReference type="GO" id="GO:0043531">
    <property type="term" value="F:ADP binding"/>
    <property type="evidence" value="ECO:0007669"/>
    <property type="project" value="InterPro"/>
</dbReference>
<evidence type="ECO:0000256" key="7">
    <source>
        <dbReference type="SAM" id="MobiDB-lite"/>
    </source>
</evidence>
<gene>
    <name evidence="12" type="ORF">NCGR_LOCUS40936</name>
</gene>
<feature type="domain" description="Disease resistance protein winged helix" evidence="10">
    <location>
        <begin position="442"/>
        <end position="513"/>
    </location>
</feature>
<dbReference type="AlphaFoldDB" id="A0A811QEJ3"/>
<dbReference type="InterPro" id="IPR044974">
    <property type="entry name" value="Disease_R_plants"/>
</dbReference>
<dbReference type="PRINTS" id="PR00364">
    <property type="entry name" value="DISEASERSIST"/>
</dbReference>
<keyword evidence="3" id="KW-0677">Repeat</keyword>
<feature type="domain" description="Disease resistance N-terminal" evidence="9">
    <location>
        <begin position="12"/>
        <end position="90"/>
    </location>
</feature>
<name>A0A811QEJ3_9POAL</name>
<dbReference type="Proteomes" id="UP000604825">
    <property type="component" value="Unassembled WGS sequence"/>
</dbReference>
<protein>
    <submittedName>
        <fullName evidence="12">Uncharacterized protein</fullName>
    </submittedName>
</protein>
<dbReference type="SUPFAM" id="SSF52540">
    <property type="entry name" value="P-loop containing nucleoside triphosphate hydrolases"/>
    <property type="match status" value="1"/>
</dbReference>
<dbReference type="InterPro" id="IPR002182">
    <property type="entry name" value="NB-ARC"/>
</dbReference>
<dbReference type="Pfam" id="PF18052">
    <property type="entry name" value="Rx_N"/>
    <property type="match status" value="1"/>
</dbReference>
<dbReference type="EMBL" id="CAJGYO010000010">
    <property type="protein sequence ID" value="CAD6257451.1"/>
    <property type="molecule type" value="Genomic_DNA"/>
</dbReference>
<evidence type="ECO:0000313" key="12">
    <source>
        <dbReference type="EMBL" id="CAD6257451.1"/>
    </source>
</evidence>
<dbReference type="InterPro" id="IPR027417">
    <property type="entry name" value="P-loop_NTPase"/>
</dbReference>
<dbReference type="GO" id="GO:0009626">
    <property type="term" value="P:plant-type hypersensitive response"/>
    <property type="evidence" value="ECO:0007669"/>
    <property type="project" value="UniProtKB-ARBA"/>
</dbReference>
<dbReference type="Gene3D" id="1.20.5.4130">
    <property type="match status" value="1"/>
</dbReference>
<dbReference type="InterPro" id="IPR042197">
    <property type="entry name" value="Apaf_helical"/>
</dbReference>
<evidence type="ECO:0000256" key="1">
    <source>
        <dbReference type="ARBA" id="ARBA00008894"/>
    </source>
</evidence>
<evidence type="ECO:0000259" key="11">
    <source>
        <dbReference type="Pfam" id="PF23598"/>
    </source>
</evidence>